<gene>
    <name evidence="7" type="ORF">OSB1V03_LOCUS17375</name>
</gene>
<comment type="pathway">
    <text evidence="1">Lipid metabolism; fatty acid beta-oxidation.</text>
</comment>
<dbReference type="EMBL" id="OC875373">
    <property type="protein sequence ID" value="CAD7638412.1"/>
    <property type="molecule type" value="Genomic_DNA"/>
</dbReference>
<dbReference type="Pfam" id="PF00378">
    <property type="entry name" value="ECH_1"/>
    <property type="match status" value="1"/>
</dbReference>
<evidence type="ECO:0000256" key="3">
    <source>
        <dbReference type="ARBA" id="ARBA00022832"/>
    </source>
</evidence>
<dbReference type="CDD" id="cd06558">
    <property type="entry name" value="crotonase-like"/>
    <property type="match status" value="1"/>
</dbReference>
<dbReference type="InterPro" id="IPR045002">
    <property type="entry name" value="Ech1-like"/>
</dbReference>
<evidence type="ECO:0000256" key="4">
    <source>
        <dbReference type="ARBA" id="ARBA00023098"/>
    </source>
</evidence>
<keyword evidence="3" id="KW-0276">Fatty acid metabolism</keyword>
<accession>A0A7R9QBA6</accession>
<dbReference type="GO" id="GO:0005739">
    <property type="term" value="C:mitochondrion"/>
    <property type="evidence" value="ECO:0007669"/>
    <property type="project" value="TreeGrafter"/>
</dbReference>
<dbReference type="FunFam" id="1.10.12.10:FF:000004">
    <property type="entry name" value="Delta3,5-delta2,4-dienoyl-CoA isomerase"/>
    <property type="match status" value="1"/>
</dbReference>
<dbReference type="InterPro" id="IPR018376">
    <property type="entry name" value="Enoyl-CoA_hyd/isom_CS"/>
</dbReference>
<dbReference type="InterPro" id="IPR014748">
    <property type="entry name" value="Enoyl-CoA_hydra_C"/>
</dbReference>
<feature type="non-terminal residue" evidence="7">
    <location>
        <position position="194"/>
    </location>
</feature>
<comment type="similarity">
    <text evidence="2 6">Belongs to the enoyl-CoA hydratase/isomerase family.</text>
</comment>
<protein>
    <submittedName>
        <fullName evidence="7">Uncharacterized protein</fullName>
    </submittedName>
</protein>
<proteinExistence type="inferred from homology"/>
<keyword evidence="4" id="KW-0443">Lipid metabolism</keyword>
<dbReference type="AlphaFoldDB" id="A0A7R9QBA6"/>
<evidence type="ECO:0000256" key="5">
    <source>
        <dbReference type="ARBA" id="ARBA00023235"/>
    </source>
</evidence>
<dbReference type="PANTHER" id="PTHR43149:SF1">
    <property type="entry name" value="DELTA(3,5)-DELTA(2,4)-DIENOYL-COA ISOMERASE, MITOCHONDRIAL"/>
    <property type="match status" value="1"/>
</dbReference>
<dbReference type="UniPathway" id="UPA00659"/>
<evidence type="ECO:0000256" key="6">
    <source>
        <dbReference type="RuleBase" id="RU003707"/>
    </source>
</evidence>
<dbReference type="GO" id="GO:0006635">
    <property type="term" value="P:fatty acid beta-oxidation"/>
    <property type="evidence" value="ECO:0007669"/>
    <property type="project" value="UniProtKB-UniPathway"/>
</dbReference>
<dbReference type="EMBL" id="CAJPIZ010020798">
    <property type="protein sequence ID" value="CAG2117422.1"/>
    <property type="molecule type" value="Genomic_DNA"/>
</dbReference>
<dbReference type="OrthoDB" id="14970at2759"/>
<evidence type="ECO:0000256" key="1">
    <source>
        <dbReference type="ARBA" id="ARBA00005005"/>
    </source>
</evidence>
<dbReference type="Gene3D" id="1.10.12.10">
    <property type="entry name" value="Lyase 2-enoyl-coa Hydratase, Chain A, domain 2"/>
    <property type="match status" value="1"/>
</dbReference>
<evidence type="ECO:0000256" key="2">
    <source>
        <dbReference type="ARBA" id="ARBA00005254"/>
    </source>
</evidence>
<dbReference type="SUPFAM" id="SSF52096">
    <property type="entry name" value="ClpP/crotonase"/>
    <property type="match status" value="1"/>
</dbReference>
<dbReference type="GO" id="GO:0051750">
    <property type="term" value="F:delta(3,5)-delta(2,4)-dienoyl-CoA isomerase activity"/>
    <property type="evidence" value="ECO:0007669"/>
    <property type="project" value="TreeGrafter"/>
</dbReference>
<organism evidence="7">
    <name type="scientific">Medioppia subpectinata</name>
    <dbReference type="NCBI Taxonomy" id="1979941"/>
    <lineage>
        <taxon>Eukaryota</taxon>
        <taxon>Metazoa</taxon>
        <taxon>Ecdysozoa</taxon>
        <taxon>Arthropoda</taxon>
        <taxon>Chelicerata</taxon>
        <taxon>Arachnida</taxon>
        <taxon>Acari</taxon>
        <taxon>Acariformes</taxon>
        <taxon>Sarcoptiformes</taxon>
        <taxon>Oribatida</taxon>
        <taxon>Brachypylina</taxon>
        <taxon>Oppioidea</taxon>
        <taxon>Oppiidae</taxon>
        <taxon>Medioppia</taxon>
    </lineage>
</organism>
<evidence type="ECO:0000313" key="8">
    <source>
        <dbReference type="Proteomes" id="UP000759131"/>
    </source>
</evidence>
<evidence type="ECO:0000313" key="7">
    <source>
        <dbReference type="EMBL" id="CAD7638412.1"/>
    </source>
</evidence>
<dbReference type="InterPro" id="IPR001753">
    <property type="entry name" value="Enoyl-CoA_hydra/iso"/>
</dbReference>
<dbReference type="PANTHER" id="PTHR43149">
    <property type="entry name" value="ENOYL-COA HYDRATASE"/>
    <property type="match status" value="1"/>
</dbReference>
<dbReference type="Gene3D" id="3.90.226.10">
    <property type="entry name" value="2-enoyl-CoA Hydratase, Chain A, domain 1"/>
    <property type="match status" value="1"/>
</dbReference>
<keyword evidence="5" id="KW-0413">Isomerase</keyword>
<keyword evidence="8" id="KW-1185">Reference proteome</keyword>
<dbReference type="InterPro" id="IPR029045">
    <property type="entry name" value="ClpP/crotonase-like_dom_sf"/>
</dbReference>
<name>A0A7R9QBA6_9ACAR</name>
<dbReference type="PROSITE" id="PS00166">
    <property type="entry name" value="ENOYL_COA_HYDRATASE"/>
    <property type="match status" value="1"/>
</dbReference>
<reference evidence="7" key="1">
    <citation type="submission" date="2020-11" db="EMBL/GenBank/DDBJ databases">
        <authorList>
            <person name="Tran Van P."/>
        </authorList>
    </citation>
    <scope>NUCLEOTIDE SEQUENCE</scope>
</reference>
<sequence length="194" mass="20917">DVATKAKFLRQMIILLQNSFNSIVKCSKPVITSIHGGCVGAGLDLISAADIRYCSNDAFFSLREVAIGMAADLGSLQRFPKIVGNDSLVREMAFTGRNITSAEAKELGLVSSVFSEPKESLDAAIETAKKIAAHSPVAVQGTKISLNYSRNHSDRDGLEFMANWNMCMQQSQDLITAATATATRSETPPIFNDL</sequence>
<dbReference type="Proteomes" id="UP000759131">
    <property type="component" value="Unassembled WGS sequence"/>
</dbReference>